<dbReference type="CDD" id="cd00570">
    <property type="entry name" value="GST_N_family"/>
    <property type="match status" value="1"/>
</dbReference>
<dbReference type="InterPro" id="IPR036249">
    <property type="entry name" value="Thioredoxin-like_sf"/>
</dbReference>
<dbReference type="Pfam" id="PF13409">
    <property type="entry name" value="GST_N_2"/>
    <property type="match status" value="1"/>
</dbReference>
<comment type="caution">
    <text evidence="3">The sequence shown here is derived from an EMBL/GenBank/DDBJ whole genome shotgun (WGS) entry which is preliminary data.</text>
</comment>
<dbReference type="InterPro" id="IPR004045">
    <property type="entry name" value="Glutathione_S-Trfase_N"/>
</dbReference>
<evidence type="ECO:0000313" key="3">
    <source>
        <dbReference type="EMBL" id="CAK0814622.1"/>
    </source>
</evidence>
<dbReference type="PANTHER" id="PTHR43968:SF14">
    <property type="entry name" value="GLUTATHIONE S-TRANSFERASE"/>
    <property type="match status" value="1"/>
</dbReference>
<gene>
    <name evidence="3" type="ORF">PCOR1329_LOCUS18179</name>
</gene>
<dbReference type="InterPro" id="IPR050983">
    <property type="entry name" value="GST_Omega/HSP26"/>
</dbReference>
<accession>A0ABN9R6Z0</accession>
<dbReference type="PROSITE" id="PS50404">
    <property type="entry name" value="GST_NTER"/>
    <property type="match status" value="1"/>
</dbReference>
<dbReference type="SUPFAM" id="SSF52833">
    <property type="entry name" value="Thioredoxin-like"/>
    <property type="match status" value="1"/>
</dbReference>
<evidence type="ECO:0000313" key="4">
    <source>
        <dbReference type="Proteomes" id="UP001189429"/>
    </source>
</evidence>
<evidence type="ECO:0000259" key="2">
    <source>
        <dbReference type="PROSITE" id="PS50404"/>
    </source>
</evidence>
<keyword evidence="4" id="KW-1185">Reference proteome</keyword>
<dbReference type="PANTHER" id="PTHR43968">
    <property type="match status" value="1"/>
</dbReference>
<dbReference type="EMBL" id="CAUYUJ010005692">
    <property type="protein sequence ID" value="CAK0814622.1"/>
    <property type="molecule type" value="Genomic_DNA"/>
</dbReference>
<protein>
    <recommendedName>
        <fullName evidence="2">GST N-terminal domain-containing protein</fullName>
    </recommendedName>
</protein>
<feature type="chain" id="PRO_5047399814" description="GST N-terminal domain-containing protein" evidence="1">
    <location>
        <begin position="27"/>
        <end position="433"/>
    </location>
</feature>
<sequence>MKATVMTVMRMMTTMMLVAMPIPVRYFGEGREKPRVKIFRDQAAWCPYCQKVWLMLEEKRVDYETVKVPMRSYGDKPQSFLKLIPNGLLPAMEIDGRLMTESLDIMVTIERTFPDPDKPMIPPAGPLLDRAQQLLGLERKLFGAWCGYMFRPEVPFLGGGDGEFTSVLEQVDRELGSNTESPFFLPYAWPTLVDMQYVSHVERAVASAMFYKGYDVRKRFPNIDSWLSAYEALPHYMATKSDYYTHCMDIPRGTHSDIDSDLAREARSAIEPGSARASAPLDSELEPLTAQQRAAPEEHFRVEAAWSLVQNHEAVARFCCRAAGSGVGDWASGNPTKCRLADPYATPAEEMLPSVEAALRSVAAALLRGDPAVARAAREAAEAEVGAPPGGWPLAAACLEYLRDRVGSPRDLSMPAAKLLRGYLNEAVASLRA</sequence>
<dbReference type="SUPFAM" id="SSF47616">
    <property type="entry name" value="GST C-terminal domain-like"/>
    <property type="match status" value="1"/>
</dbReference>
<evidence type="ECO:0000256" key="1">
    <source>
        <dbReference type="SAM" id="SignalP"/>
    </source>
</evidence>
<feature type="signal peptide" evidence="1">
    <location>
        <begin position="1"/>
        <end position="26"/>
    </location>
</feature>
<reference evidence="3" key="1">
    <citation type="submission" date="2023-10" db="EMBL/GenBank/DDBJ databases">
        <authorList>
            <person name="Chen Y."/>
            <person name="Shah S."/>
            <person name="Dougan E. K."/>
            <person name="Thang M."/>
            <person name="Chan C."/>
        </authorList>
    </citation>
    <scope>NUCLEOTIDE SEQUENCE [LARGE SCALE GENOMIC DNA]</scope>
</reference>
<dbReference type="Gene3D" id="1.20.1050.10">
    <property type="match status" value="1"/>
</dbReference>
<feature type="domain" description="GST N-terminal" evidence="2">
    <location>
        <begin position="36"/>
        <end position="117"/>
    </location>
</feature>
<name>A0ABN9R6Z0_9DINO</name>
<dbReference type="Proteomes" id="UP001189429">
    <property type="component" value="Unassembled WGS sequence"/>
</dbReference>
<keyword evidence="1" id="KW-0732">Signal</keyword>
<dbReference type="Gene3D" id="3.40.30.10">
    <property type="entry name" value="Glutaredoxin"/>
    <property type="match status" value="1"/>
</dbReference>
<organism evidence="3 4">
    <name type="scientific">Prorocentrum cordatum</name>
    <dbReference type="NCBI Taxonomy" id="2364126"/>
    <lineage>
        <taxon>Eukaryota</taxon>
        <taxon>Sar</taxon>
        <taxon>Alveolata</taxon>
        <taxon>Dinophyceae</taxon>
        <taxon>Prorocentrales</taxon>
        <taxon>Prorocentraceae</taxon>
        <taxon>Prorocentrum</taxon>
    </lineage>
</organism>
<proteinExistence type="predicted"/>
<dbReference type="InterPro" id="IPR036282">
    <property type="entry name" value="Glutathione-S-Trfase_C_sf"/>
</dbReference>